<proteinExistence type="predicted"/>
<dbReference type="Proteomes" id="UP000233467">
    <property type="component" value="Unassembled WGS sequence"/>
</dbReference>
<dbReference type="SUPFAM" id="SSF53300">
    <property type="entry name" value="vWA-like"/>
    <property type="match status" value="1"/>
</dbReference>
<dbReference type="InterPro" id="IPR002035">
    <property type="entry name" value="VWF_A"/>
</dbReference>
<feature type="domain" description="VWFA" evidence="2">
    <location>
        <begin position="320"/>
        <end position="483"/>
    </location>
</feature>
<sequence length="484" mass="54050">MLEIGAMSALLTLAEGEMVTEVVVAMLASTQVSRVLRMGRAQGRAIKKRLKHWQNQVNNTIAHTPVPVALEQEFLLYQHAISLTLSELVTGLPALVSALEQSSDFADVGRQLAHQLVEHPTEGGRRLLLDKWRTSLVTALLRLQQELAEAERQRLQQELEAQIGASEELEQVLDPENRTAGGLWNLAQGKWQPASLVLIRQYAAMLRKEPMLQDIANSLGRSLHDDEQAKRPQPPQLVRVQEQVLSDEVPDDLVGIHQGNDLMRMLPSESVMLGIPELEMEFYRRYLERRLLSYQARGTLPRHAVLPRVPQQGEQTLQPMGPVIVCIDTSGSMGGYPEQCAKALALALLQLALSEQRACYVMLFSTDVATFELTDANGLDEAERFLAMTFNGGTDLLPCLSAALRQLQSPGFELADVLVISDFIAQRLPASLVELLAAQRTRGTRFHAVAMSRHAKPALLRVFDRSWLLDCGLRGRLLRRWQQH</sequence>
<gene>
    <name evidence="3" type="ORF">CJP16_03895</name>
</gene>
<comment type="caution">
    <text evidence="3">The sequence shown here is derived from an EMBL/GenBank/DDBJ whole genome shotgun (WGS) entry which is preliminary data.</text>
</comment>
<dbReference type="PANTHER" id="PTHR36846">
    <property type="entry name" value="PROTEIN VIAA"/>
    <property type="match status" value="1"/>
</dbReference>
<evidence type="ECO:0000256" key="1">
    <source>
        <dbReference type="SAM" id="Coils"/>
    </source>
</evidence>
<keyword evidence="4" id="KW-1185">Reference proteome</keyword>
<dbReference type="GO" id="GO:0005829">
    <property type="term" value="C:cytosol"/>
    <property type="evidence" value="ECO:0007669"/>
    <property type="project" value="TreeGrafter"/>
</dbReference>
<dbReference type="Pfam" id="PF05762">
    <property type="entry name" value="VWA_CoxE"/>
    <property type="match status" value="1"/>
</dbReference>
<protein>
    <submittedName>
        <fullName evidence="3">VWA domain-containing protein</fullName>
    </submittedName>
</protein>
<evidence type="ECO:0000259" key="2">
    <source>
        <dbReference type="SMART" id="SM00327"/>
    </source>
</evidence>
<dbReference type="SMART" id="SM00327">
    <property type="entry name" value="VWA"/>
    <property type="match status" value="1"/>
</dbReference>
<dbReference type="InterPro" id="IPR036465">
    <property type="entry name" value="vWFA_dom_sf"/>
</dbReference>
<dbReference type="PANTHER" id="PTHR36846:SF1">
    <property type="entry name" value="PROTEIN VIAA"/>
    <property type="match status" value="1"/>
</dbReference>
<organism evidence="3 4">
    <name type="scientific">Aeromonas sobria</name>
    <dbReference type="NCBI Taxonomy" id="646"/>
    <lineage>
        <taxon>Bacteria</taxon>
        <taxon>Pseudomonadati</taxon>
        <taxon>Pseudomonadota</taxon>
        <taxon>Gammaproteobacteria</taxon>
        <taxon>Aeromonadales</taxon>
        <taxon>Aeromonadaceae</taxon>
        <taxon>Aeromonas</taxon>
    </lineage>
</organism>
<accession>A0A2N3J6C7</accession>
<dbReference type="AlphaFoldDB" id="A0A2N3J6C7"/>
<evidence type="ECO:0000313" key="4">
    <source>
        <dbReference type="Proteomes" id="UP000233467"/>
    </source>
</evidence>
<name>A0A2N3J6C7_AERSO</name>
<feature type="coiled-coil region" evidence="1">
    <location>
        <begin position="133"/>
        <end position="172"/>
    </location>
</feature>
<dbReference type="Gene3D" id="3.40.50.410">
    <property type="entry name" value="von Willebrand factor, type A domain"/>
    <property type="match status" value="1"/>
</dbReference>
<keyword evidence="1" id="KW-0175">Coiled coil</keyword>
<reference evidence="3 4" key="1">
    <citation type="journal article" date="2017" name="Front. Microbiol.">
        <title>Strong Genomic and Phenotypic Heterogeneity in the Aeromonas sobria Species Complex.</title>
        <authorList>
            <person name="Gauthier J."/>
            <person name="Vincent A.T."/>
            <person name="Charette S.J."/>
            <person name="Derome N."/>
        </authorList>
    </citation>
    <scope>NUCLEOTIDE SEQUENCE [LARGE SCALE GENOMIC DNA]</scope>
    <source>
        <strain evidence="3 4">TM18</strain>
    </source>
</reference>
<dbReference type="NCBIfam" id="NF008230">
    <property type="entry name" value="PRK10997.1"/>
    <property type="match status" value="1"/>
</dbReference>
<evidence type="ECO:0000313" key="3">
    <source>
        <dbReference type="EMBL" id="PKQ81951.1"/>
    </source>
</evidence>
<dbReference type="EMBL" id="NQMM01000012">
    <property type="protein sequence ID" value="PKQ81951.1"/>
    <property type="molecule type" value="Genomic_DNA"/>
</dbReference>
<dbReference type="RefSeq" id="WP_101323677.1">
    <property type="nucleotide sequence ID" value="NZ_JBOFUJ010000035.1"/>
</dbReference>
<dbReference type="InterPro" id="IPR008912">
    <property type="entry name" value="Uncharacterised_CoxE"/>
</dbReference>